<dbReference type="InterPro" id="IPR017441">
    <property type="entry name" value="Protein_kinase_ATP_BS"/>
</dbReference>
<feature type="region of interest" description="Disordered" evidence="6">
    <location>
        <begin position="745"/>
        <end position="797"/>
    </location>
</feature>
<gene>
    <name evidence="9" type="ORF">QTN89_20540</name>
</gene>
<dbReference type="PROSITE" id="PS50011">
    <property type="entry name" value="PROTEIN_KINASE_DOM"/>
    <property type="match status" value="1"/>
</dbReference>
<keyword evidence="7" id="KW-1133">Transmembrane helix</keyword>
<evidence type="ECO:0000256" key="6">
    <source>
        <dbReference type="SAM" id="MobiDB-lite"/>
    </source>
</evidence>
<organism evidence="9 10">
    <name type="scientific">Roseiconus lacunae</name>
    <dbReference type="NCBI Taxonomy" id="2605694"/>
    <lineage>
        <taxon>Bacteria</taxon>
        <taxon>Pseudomonadati</taxon>
        <taxon>Planctomycetota</taxon>
        <taxon>Planctomycetia</taxon>
        <taxon>Pirellulales</taxon>
        <taxon>Pirellulaceae</taxon>
        <taxon>Roseiconus</taxon>
    </lineage>
</organism>
<dbReference type="InterPro" id="IPR000719">
    <property type="entry name" value="Prot_kinase_dom"/>
</dbReference>
<dbReference type="InterPro" id="IPR045269">
    <property type="entry name" value="Atg1-like"/>
</dbReference>
<evidence type="ECO:0000256" key="4">
    <source>
        <dbReference type="ARBA" id="ARBA00022840"/>
    </source>
</evidence>
<keyword evidence="1 9" id="KW-0808">Transferase</keyword>
<accession>A0ABT7PMW2</accession>
<dbReference type="Gene3D" id="1.10.510.10">
    <property type="entry name" value="Transferase(Phosphotransferase) domain 1"/>
    <property type="match status" value="1"/>
</dbReference>
<evidence type="ECO:0000256" key="2">
    <source>
        <dbReference type="ARBA" id="ARBA00022741"/>
    </source>
</evidence>
<evidence type="ECO:0000256" key="7">
    <source>
        <dbReference type="SAM" id="Phobius"/>
    </source>
</evidence>
<dbReference type="PANTHER" id="PTHR24348">
    <property type="entry name" value="SERINE/THREONINE-PROTEIN KINASE UNC-51-RELATED"/>
    <property type="match status" value="1"/>
</dbReference>
<dbReference type="RefSeq" id="WP_289165418.1">
    <property type="nucleotide sequence ID" value="NZ_CP141221.1"/>
</dbReference>
<dbReference type="Pfam" id="PF00069">
    <property type="entry name" value="Pkinase"/>
    <property type="match status" value="1"/>
</dbReference>
<keyword evidence="10" id="KW-1185">Reference proteome</keyword>
<dbReference type="GO" id="GO:0004674">
    <property type="term" value="F:protein serine/threonine kinase activity"/>
    <property type="evidence" value="ECO:0007669"/>
    <property type="project" value="UniProtKB-EC"/>
</dbReference>
<evidence type="ECO:0000313" key="10">
    <source>
        <dbReference type="Proteomes" id="UP001239462"/>
    </source>
</evidence>
<feature type="region of interest" description="Disordered" evidence="6">
    <location>
        <begin position="1"/>
        <end position="29"/>
    </location>
</feature>
<proteinExistence type="predicted"/>
<evidence type="ECO:0000256" key="5">
    <source>
        <dbReference type="PROSITE-ProRule" id="PRU10141"/>
    </source>
</evidence>
<dbReference type="Proteomes" id="UP001239462">
    <property type="component" value="Unassembled WGS sequence"/>
</dbReference>
<comment type="caution">
    <text evidence="9">The sequence shown here is derived from an EMBL/GenBank/DDBJ whole genome shotgun (WGS) entry which is preliminary data.</text>
</comment>
<dbReference type="InterPro" id="IPR011009">
    <property type="entry name" value="Kinase-like_dom_sf"/>
</dbReference>
<keyword evidence="4 5" id="KW-0067">ATP-binding</keyword>
<keyword evidence="2 5" id="KW-0547">Nucleotide-binding</keyword>
<sequence>MTEGDLTEFQTEGGRSTSKKLSMQATAPPSDVPGYRLERFLGSGAFGQVWVGRDLNTGRPVAVKFFLHRGGVNWSLLSHEVKNLVQLSADRHIVQVLEVGWDNDPPYYVMELVPGGSLEDELTDRGALPVGEAVMLFRKICIGLNHSHNKGVLHCDLKPANILLGDDHEPRLADFGQSRLTHDQTPSLGTLFYMAPEQADLGSSPSSSWDVYAVGAIMYRMLTGGPPYRDDSIVEQLDTAGSLPKRLERYRESIRNATPPVRHIQRGGVDRELARIVSRCLAPEPDSRFGNVQEILDHLDRRDESRAKRPLMLLGILGPLLLLIVTSISGLQTINTAKEETMVALKAEARESNLLAARFAARTLESELERYFRLCQEEINSPAFREQLGETLRDAGLNQRLQDLADAGTSLEARKRTDVREALLDNESRQKLDEYLQSRLVDYMPSEDHPHRPKLATIFVTDQRGTIFSIAYVDPVARAQSSAGRNYAYRTYFHGQENDLPKTTPIADVTPLRQMQMSAAFQSTATFLWKIAISAPVKLSDDPDAPPDAVFVATINLGDIEILQGDEQKNHVAVLVDAREGPTRGTLLQHPYLDERQREGKLDIGEVYRVDVDTMDALLTGKDVDYADPVAAAEEADIYSGGWIAAMEPVTVPRLSVRPGGTTVERPLLPSRGEQSDLLVLVQYRLNKVFAPVGQMTQSLIRTGSVGLVALAVVSAMLWFFVRRVRDDRVVRRIRKATVDLAPMQDAPSDRAASNRVAPGNSRGNGPSRQNQSSKDTSKPMPPLDPTETIEVPPKPE</sequence>
<dbReference type="SUPFAM" id="SSF56112">
    <property type="entry name" value="Protein kinase-like (PK-like)"/>
    <property type="match status" value="1"/>
</dbReference>
<dbReference type="InterPro" id="IPR008271">
    <property type="entry name" value="Ser/Thr_kinase_AS"/>
</dbReference>
<dbReference type="EC" id="2.7.11.1" evidence="9"/>
<evidence type="ECO:0000256" key="3">
    <source>
        <dbReference type="ARBA" id="ARBA00022777"/>
    </source>
</evidence>
<feature type="compositionally biased region" description="Polar residues" evidence="6">
    <location>
        <begin position="762"/>
        <end position="775"/>
    </location>
</feature>
<feature type="domain" description="Protein kinase" evidence="8">
    <location>
        <begin position="35"/>
        <end position="301"/>
    </location>
</feature>
<dbReference type="PROSITE" id="PS00107">
    <property type="entry name" value="PROTEIN_KINASE_ATP"/>
    <property type="match status" value="1"/>
</dbReference>
<evidence type="ECO:0000313" key="9">
    <source>
        <dbReference type="EMBL" id="MDM4017847.1"/>
    </source>
</evidence>
<name>A0ABT7PMW2_9BACT</name>
<keyword evidence="3 9" id="KW-0418">Kinase</keyword>
<protein>
    <submittedName>
        <fullName evidence="9">Serine/threonine-protein kinase</fullName>
        <ecNumber evidence="9">2.7.11.1</ecNumber>
    </submittedName>
</protein>
<evidence type="ECO:0000259" key="8">
    <source>
        <dbReference type="PROSITE" id="PS50011"/>
    </source>
</evidence>
<dbReference type="SMART" id="SM00220">
    <property type="entry name" value="S_TKc"/>
    <property type="match status" value="1"/>
</dbReference>
<feature type="compositionally biased region" description="Polar residues" evidence="6">
    <location>
        <begin position="8"/>
        <end position="27"/>
    </location>
</feature>
<feature type="binding site" evidence="5">
    <location>
        <position position="64"/>
    </location>
    <ligand>
        <name>ATP</name>
        <dbReference type="ChEBI" id="CHEBI:30616"/>
    </ligand>
</feature>
<feature type="transmembrane region" description="Helical" evidence="7">
    <location>
        <begin position="700"/>
        <end position="722"/>
    </location>
</feature>
<keyword evidence="7" id="KW-0472">Membrane</keyword>
<dbReference type="EMBL" id="JASZZN010000017">
    <property type="protein sequence ID" value="MDM4017847.1"/>
    <property type="molecule type" value="Genomic_DNA"/>
</dbReference>
<evidence type="ECO:0000256" key="1">
    <source>
        <dbReference type="ARBA" id="ARBA00022679"/>
    </source>
</evidence>
<reference evidence="9 10" key="1">
    <citation type="submission" date="2023-06" db="EMBL/GenBank/DDBJ databases">
        <title>Roseiconus lacunae JC819 isolated from Gulf of Mannar region, Tamil Nadu.</title>
        <authorList>
            <person name="Pk S."/>
            <person name="Ch S."/>
            <person name="Ch V.R."/>
        </authorList>
    </citation>
    <scope>NUCLEOTIDE SEQUENCE [LARGE SCALE GENOMIC DNA]</scope>
    <source>
        <strain evidence="9 10">JC819</strain>
    </source>
</reference>
<dbReference type="PANTHER" id="PTHR24348:SF22">
    <property type="entry name" value="NON-SPECIFIC SERINE_THREONINE PROTEIN KINASE"/>
    <property type="match status" value="1"/>
</dbReference>
<dbReference type="CDD" id="cd14014">
    <property type="entry name" value="STKc_PknB_like"/>
    <property type="match status" value="1"/>
</dbReference>
<keyword evidence="7" id="KW-0812">Transmembrane</keyword>
<dbReference type="PROSITE" id="PS00108">
    <property type="entry name" value="PROTEIN_KINASE_ST"/>
    <property type="match status" value="1"/>
</dbReference>